<reference evidence="2 3" key="1">
    <citation type="submission" date="2017-09" db="EMBL/GenBank/DDBJ databases">
        <title>Depth-based differentiation of microbial function through sediment-hosted aquifers and enrichment of novel symbionts in the deep terrestrial subsurface.</title>
        <authorList>
            <person name="Probst A.J."/>
            <person name="Ladd B."/>
            <person name="Jarett J.K."/>
            <person name="Geller-Mcgrath D.E."/>
            <person name="Sieber C.M."/>
            <person name="Emerson J.B."/>
            <person name="Anantharaman K."/>
            <person name="Thomas B.C."/>
            <person name="Malmstrom R."/>
            <person name="Stieglmeier M."/>
            <person name="Klingl A."/>
            <person name="Woyke T."/>
            <person name="Ryan C.M."/>
            <person name="Banfield J.F."/>
        </authorList>
    </citation>
    <scope>NUCLEOTIDE SEQUENCE [LARGE SCALE GENOMIC DNA]</scope>
    <source>
        <strain evidence="2">CG23_combo_of_CG06-09_8_20_14_all_37_18</strain>
    </source>
</reference>
<sequence>ILKLEILGQGEADLFQEIKYIVKYKNNGKVRLEEPELIFDYPDYSIPIDGTPLRVIKKSEELGEAIYPGQEKTFTFTARLMGQEGEIKEARVTLSYRPKNLKARYTSETSFTTIIKKVPLNFDFDLPSKIESGKELKFRLNYFSNVDYPLSGLRVIIDYPLGFEFINSTPKSLEKIEWELGLLNKAEGGRVEISGKLMGEVGEEKVFRARIGSWKDGEFILLKETVKGIAIIRPALYITQQINNNPKFVANSGDLLHYEIFFKNIGEEFLTDMFLLATLSGLPFDFETIQAPEGDFTLGDSSIIWDWRKVRDLQLLSPQSEGKIEFWVKLKDEWEIKSADDKNPEIKTTVFLSQVREEFVNKVNSKLVISQKGYFDDEIFGNSGPLPPKIGETTTYTIIWQVKNYYNEMKNVKVKATLPQNVNLTGKIFPEEQTDKITFDSQSREIVWNVGDLIVGQGILTPAPSIAFQISFVPGANQAGQVPELISEARITGQDQWTGEILQATSPSINTSLPDDEMVSEEGVVE</sequence>
<name>A0A2G9YYH2_9BACT</name>
<dbReference type="Proteomes" id="UP000229952">
    <property type="component" value="Unassembled WGS sequence"/>
</dbReference>
<feature type="non-terminal residue" evidence="2">
    <location>
        <position position="1"/>
    </location>
</feature>
<dbReference type="Gene3D" id="2.60.40.1170">
    <property type="entry name" value="Mu homology domain, subdomain B"/>
    <property type="match status" value="1"/>
</dbReference>
<feature type="region of interest" description="Disordered" evidence="1">
    <location>
        <begin position="507"/>
        <end position="526"/>
    </location>
</feature>
<gene>
    <name evidence="2" type="ORF">COX35_01500</name>
</gene>
<dbReference type="EMBL" id="PCRQ01000038">
    <property type="protein sequence ID" value="PIP24286.1"/>
    <property type="molecule type" value="Genomic_DNA"/>
</dbReference>
<accession>A0A2G9YYH2</accession>
<feature type="compositionally biased region" description="Acidic residues" evidence="1">
    <location>
        <begin position="514"/>
        <end position="526"/>
    </location>
</feature>
<evidence type="ECO:0008006" key="4">
    <source>
        <dbReference type="Google" id="ProtNLM"/>
    </source>
</evidence>
<evidence type="ECO:0000256" key="1">
    <source>
        <dbReference type="SAM" id="MobiDB-lite"/>
    </source>
</evidence>
<organism evidence="2 3">
    <name type="scientific">Candidatus Nealsonbacteria bacterium CG23_combo_of_CG06-09_8_20_14_all_37_18</name>
    <dbReference type="NCBI Taxonomy" id="1974720"/>
    <lineage>
        <taxon>Bacteria</taxon>
        <taxon>Candidatus Nealsoniibacteriota</taxon>
    </lineage>
</organism>
<evidence type="ECO:0000313" key="2">
    <source>
        <dbReference type="EMBL" id="PIP24286.1"/>
    </source>
</evidence>
<protein>
    <recommendedName>
        <fullName evidence="4">DUF11 domain-containing protein</fullName>
    </recommendedName>
</protein>
<evidence type="ECO:0000313" key="3">
    <source>
        <dbReference type="Proteomes" id="UP000229952"/>
    </source>
</evidence>
<proteinExistence type="predicted"/>
<dbReference type="AlphaFoldDB" id="A0A2G9YYH2"/>
<comment type="caution">
    <text evidence="2">The sequence shown here is derived from an EMBL/GenBank/DDBJ whole genome shotgun (WGS) entry which is preliminary data.</text>
</comment>